<dbReference type="Pfam" id="PF06724">
    <property type="entry name" value="DUF1206"/>
    <property type="match status" value="3"/>
</dbReference>
<protein>
    <recommendedName>
        <fullName evidence="1">DUF1206 domain-containing protein</fullName>
    </recommendedName>
</protein>
<name>A0A0Q2X956_MYCGO</name>
<feature type="domain" description="DUF1206" evidence="1">
    <location>
        <begin position="4"/>
        <end position="72"/>
    </location>
</feature>
<dbReference type="Proteomes" id="UP000051677">
    <property type="component" value="Unassembled WGS sequence"/>
</dbReference>
<dbReference type="STRING" id="1778.A9W97_02800"/>
<reference evidence="2 3" key="1">
    <citation type="submission" date="2015-10" db="EMBL/GenBank/DDBJ databases">
        <title>Mycobacterium gordonae draft genome assembly.</title>
        <authorList>
            <person name="Ustinova V."/>
            <person name="Smirnova T."/>
            <person name="Blagodatskikh K."/>
            <person name="Varlamov D."/>
            <person name="Larionova E."/>
            <person name="Chernousova L."/>
        </authorList>
    </citation>
    <scope>NUCLEOTIDE SEQUENCE [LARGE SCALE GENOMIC DNA]</scope>
    <source>
        <strain evidence="2 3">CTRI 14-8773</strain>
    </source>
</reference>
<gene>
    <name evidence="2" type="ORF">AO501_23575</name>
</gene>
<comment type="caution">
    <text evidence="2">The sequence shown here is derived from an EMBL/GenBank/DDBJ whole genome shotgun (WGS) entry which is preliminary data.</text>
</comment>
<sequence length="260" mass="26505">MARVGLIGKGSLYVLLGFLAIKVAMGDSSAAGASKTGAIQTVAQAPFGKFLLIALTVALIALVVWKFSQAVSGDPIEGSDGSDRAKYAGKGILYSGAALASLSILIANWGGDAGAVPGGGGGGEGQQHAAGVVMSLPGGRWIVLIVGLGAIGFGGYEIYKHTINCGFMKRTGTLSRDKRKVIETLGRAGYLGSGLVAIGVGFFFVVAGLTFDPENAKGLSGLLAELAGQSWGQVVLWLIAVGLFAYGLFSFAEARYRPAT</sequence>
<proteinExistence type="predicted"/>
<evidence type="ECO:0000313" key="2">
    <source>
        <dbReference type="EMBL" id="KQH77700.1"/>
    </source>
</evidence>
<accession>A0A0Q2X956</accession>
<dbReference type="InterPro" id="IPR009597">
    <property type="entry name" value="DUF1206"/>
</dbReference>
<dbReference type="AlphaFoldDB" id="A0A0Q2X956"/>
<feature type="domain" description="DUF1206" evidence="1">
    <location>
        <begin position="188"/>
        <end position="257"/>
    </location>
</feature>
<evidence type="ECO:0000259" key="1">
    <source>
        <dbReference type="Pfam" id="PF06724"/>
    </source>
</evidence>
<dbReference type="EMBL" id="LKTM01000307">
    <property type="protein sequence ID" value="KQH77700.1"/>
    <property type="molecule type" value="Genomic_DNA"/>
</dbReference>
<evidence type="ECO:0000313" key="3">
    <source>
        <dbReference type="Proteomes" id="UP000051677"/>
    </source>
</evidence>
<feature type="domain" description="DUF1206" evidence="1">
    <location>
        <begin position="86"/>
        <end position="160"/>
    </location>
</feature>
<organism evidence="2 3">
    <name type="scientific">Mycobacterium gordonae</name>
    <dbReference type="NCBI Taxonomy" id="1778"/>
    <lineage>
        <taxon>Bacteria</taxon>
        <taxon>Bacillati</taxon>
        <taxon>Actinomycetota</taxon>
        <taxon>Actinomycetes</taxon>
        <taxon>Mycobacteriales</taxon>
        <taxon>Mycobacteriaceae</taxon>
        <taxon>Mycobacterium</taxon>
    </lineage>
</organism>